<dbReference type="AlphaFoldDB" id="A0A0R3WNR0"/>
<name>A0A0R3WNR0_HYDTA</name>
<keyword evidence="2" id="KW-1185">Reference proteome</keyword>
<gene>
    <name evidence="1" type="ORF">TTAC_LOCUS2385</name>
</gene>
<dbReference type="WBParaSite" id="TTAC_0000239801-mRNA-1">
    <property type="protein sequence ID" value="TTAC_0000239801-mRNA-1"/>
    <property type="gene ID" value="TTAC_0000239801"/>
</dbReference>
<proteinExistence type="predicted"/>
<accession>A0A0R3WNR0</accession>
<reference evidence="1 2" key="2">
    <citation type="submission" date="2018-11" db="EMBL/GenBank/DDBJ databases">
        <authorList>
            <consortium name="Pathogen Informatics"/>
        </authorList>
    </citation>
    <scope>NUCLEOTIDE SEQUENCE [LARGE SCALE GENOMIC DNA]</scope>
</reference>
<evidence type="ECO:0000313" key="3">
    <source>
        <dbReference type="WBParaSite" id="TTAC_0000239801-mRNA-1"/>
    </source>
</evidence>
<evidence type="ECO:0000313" key="1">
    <source>
        <dbReference type="EMBL" id="VDM19855.1"/>
    </source>
</evidence>
<evidence type="ECO:0000313" key="2">
    <source>
        <dbReference type="Proteomes" id="UP000274429"/>
    </source>
</evidence>
<reference evidence="3" key="1">
    <citation type="submission" date="2017-02" db="UniProtKB">
        <authorList>
            <consortium name="WormBaseParasite"/>
        </authorList>
    </citation>
    <scope>IDENTIFICATION</scope>
</reference>
<dbReference type="EMBL" id="UYWX01001021">
    <property type="protein sequence ID" value="VDM19855.1"/>
    <property type="molecule type" value="Genomic_DNA"/>
</dbReference>
<dbReference type="Proteomes" id="UP000274429">
    <property type="component" value="Unassembled WGS sequence"/>
</dbReference>
<organism evidence="3">
    <name type="scientific">Hydatigena taeniaeformis</name>
    <name type="common">Feline tapeworm</name>
    <name type="synonym">Taenia taeniaeformis</name>
    <dbReference type="NCBI Taxonomy" id="6205"/>
    <lineage>
        <taxon>Eukaryota</taxon>
        <taxon>Metazoa</taxon>
        <taxon>Spiralia</taxon>
        <taxon>Lophotrochozoa</taxon>
        <taxon>Platyhelminthes</taxon>
        <taxon>Cestoda</taxon>
        <taxon>Eucestoda</taxon>
        <taxon>Cyclophyllidea</taxon>
        <taxon>Taeniidae</taxon>
        <taxon>Hydatigera</taxon>
    </lineage>
</organism>
<sequence>MAIPSWRWVLAQRPFSARIRQCLEGWTWLDKRICQLLFSKSSRRSFQAVFEAIQYEKQEVVPPPPSLFTWNYRVIERLEYIRILPDKNVCKESDGGDELRGQGHFVGWIKYNLGIRNCVANPHLLRNSTLEQGQVNGLDRYRCIIYLVWPPVFVRDDFEATVRALAPHQILNVAVIGLAGQHKSSAVKNLLPFLRLLGGFNRSVLADASVNWRLWCITFRERKFINWYKMMRWTRYQLIDKGIEGDSVAKKMEEIVMYYVFVAAIKFAAVRLVQRTWPEVGLDFVVAPIPPLHGMDESCSSTKGLILCACQLPATLVRRALTGATCFVCTLITRDCSLTLNCSSSDPLPFLPVFALAS</sequence>
<protein>
    <submittedName>
        <fullName evidence="3">Septin-type G domain-containing protein</fullName>
    </submittedName>
</protein>